<feature type="domain" description="Thioredoxin" evidence="6">
    <location>
        <begin position="1"/>
        <end position="108"/>
    </location>
</feature>
<evidence type="ECO:0000259" key="6">
    <source>
        <dbReference type="PROSITE" id="PS51352"/>
    </source>
</evidence>
<dbReference type="EMBL" id="BQMJ01000014">
    <property type="protein sequence ID" value="GJQ10223.1"/>
    <property type="molecule type" value="Genomic_DNA"/>
</dbReference>
<dbReference type="NCBIfam" id="TIGR01068">
    <property type="entry name" value="thioredoxin"/>
    <property type="match status" value="1"/>
</dbReference>
<evidence type="ECO:0000256" key="3">
    <source>
        <dbReference type="PIRNR" id="PIRNR000077"/>
    </source>
</evidence>
<feature type="active site" description="Nucleophile" evidence="4">
    <location>
        <position position="31"/>
    </location>
</feature>
<dbReference type="InterPro" id="IPR005746">
    <property type="entry name" value="Thioredoxin"/>
</dbReference>
<reference evidence="7" key="1">
    <citation type="journal article" date="2022" name="Proc. Natl. Acad. Sci. U.S.A.">
        <title>Life cycle and functional genomics of the unicellular red alga Galdieria for elucidating algal and plant evolution and industrial use.</title>
        <authorList>
            <person name="Hirooka S."/>
            <person name="Itabashi T."/>
            <person name="Ichinose T.M."/>
            <person name="Onuma R."/>
            <person name="Fujiwara T."/>
            <person name="Yamashita S."/>
            <person name="Jong L.W."/>
            <person name="Tomita R."/>
            <person name="Iwane A.H."/>
            <person name="Miyagishima S.Y."/>
        </authorList>
    </citation>
    <scope>NUCLEOTIDE SEQUENCE</scope>
    <source>
        <strain evidence="7">NBRC 102759</strain>
    </source>
</reference>
<accession>A0A9C7UNW2</accession>
<dbReference type="PRINTS" id="PR00421">
    <property type="entry name" value="THIOREDOXIN"/>
</dbReference>
<dbReference type="InterPro" id="IPR017937">
    <property type="entry name" value="Thioredoxin_CS"/>
</dbReference>
<feature type="active site" description="Nucleophile" evidence="4">
    <location>
        <position position="34"/>
    </location>
</feature>
<dbReference type="PIRSF" id="PIRSF000077">
    <property type="entry name" value="Thioredoxin"/>
    <property type="match status" value="1"/>
</dbReference>
<dbReference type="OrthoDB" id="89at2759"/>
<dbReference type="FunFam" id="3.40.30.10:FF:000245">
    <property type="entry name" value="Thioredoxin"/>
    <property type="match status" value="1"/>
</dbReference>
<feature type="site" description="Deprotonates C-terminal active site Cys" evidence="4">
    <location>
        <position position="25"/>
    </location>
</feature>
<evidence type="ECO:0000256" key="2">
    <source>
        <dbReference type="ARBA" id="ARBA00023157"/>
    </source>
</evidence>
<dbReference type="SUPFAM" id="SSF52833">
    <property type="entry name" value="Thioredoxin-like"/>
    <property type="match status" value="1"/>
</dbReference>
<dbReference type="GO" id="GO:0015035">
    <property type="term" value="F:protein-disulfide reductase activity"/>
    <property type="evidence" value="ECO:0007669"/>
    <property type="project" value="InterPro"/>
</dbReference>
<evidence type="ECO:0000313" key="7">
    <source>
        <dbReference type="EMBL" id="GJQ10223.1"/>
    </source>
</evidence>
<feature type="disulfide bond" description="Redox-active" evidence="5">
    <location>
        <begin position="31"/>
        <end position="34"/>
    </location>
</feature>
<dbReference type="Gene3D" id="3.40.30.10">
    <property type="entry name" value="Glutaredoxin"/>
    <property type="match status" value="1"/>
</dbReference>
<dbReference type="InterPro" id="IPR036249">
    <property type="entry name" value="Thioredoxin-like_sf"/>
</dbReference>
<keyword evidence="2 5" id="KW-1015">Disulfide bond</keyword>
<dbReference type="PROSITE" id="PS51352">
    <property type="entry name" value="THIOREDOXIN_2"/>
    <property type="match status" value="1"/>
</dbReference>
<reference evidence="7" key="2">
    <citation type="submission" date="2022-01" db="EMBL/GenBank/DDBJ databases">
        <authorList>
            <person name="Hirooka S."/>
            <person name="Miyagishima S.Y."/>
        </authorList>
    </citation>
    <scope>NUCLEOTIDE SEQUENCE</scope>
    <source>
        <strain evidence="7">NBRC 102759</strain>
    </source>
</reference>
<comment type="caution">
    <text evidence="7">The sequence shown here is derived from an EMBL/GenBank/DDBJ whole genome shotgun (WGS) entry which is preliminary data.</text>
</comment>
<dbReference type="AlphaFoldDB" id="A0A9C7UNW2"/>
<keyword evidence="8" id="KW-1185">Reference proteome</keyword>
<dbReference type="InterPro" id="IPR013766">
    <property type="entry name" value="Thioredoxin_domain"/>
</dbReference>
<feature type="site" description="Contributes to redox potential value" evidence="4">
    <location>
        <position position="32"/>
    </location>
</feature>
<dbReference type="Proteomes" id="UP001061958">
    <property type="component" value="Unassembled WGS sequence"/>
</dbReference>
<name>A0A9C7UNW2_9RHOD</name>
<comment type="similarity">
    <text evidence="3">Belongs to the thioredoxin family.</text>
</comment>
<organism evidence="7 8">
    <name type="scientific">Galdieria partita</name>
    <dbReference type="NCBI Taxonomy" id="83374"/>
    <lineage>
        <taxon>Eukaryota</taxon>
        <taxon>Rhodophyta</taxon>
        <taxon>Bangiophyceae</taxon>
        <taxon>Galdieriales</taxon>
        <taxon>Galdieriaceae</taxon>
        <taxon>Galdieria</taxon>
    </lineage>
</organism>
<dbReference type="PROSITE" id="PS00194">
    <property type="entry name" value="THIOREDOXIN_1"/>
    <property type="match status" value="1"/>
</dbReference>
<dbReference type="CDD" id="cd02947">
    <property type="entry name" value="TRX_family"/>
    <property type="match status" value="1"/>
</dbReference>
<dbReference type="PANTHER" id="PTHR46115">
    <property type="entry name" value="THIOREDOXIN-LIKE PROTEIN 1"/>
    <property type="match status" value="1"/>
</dbReference>
<evidence type="ECO:0000256" key="4">
    <source>
        <dbReference type="PIRSR" id="PIRSR000077-1"/>
    </source>
</evidence>
<protein>
    <recommendedName>
        <fullName evidence="3">Thioredoxin</fullName>
    </recommendedName>
</protein>
<dbReference type="Pfam" id="PF00085">
    <property type="entry name" value="Thioredoxin"/>
    <property type="match status" value="1"/>
</dbReference>
<keyword evidence="5" id="KW-0676">Redox-active center</keyword>
<evidence type="ECO:0000256" key="5">
    <source>
        <dbReference type="PIRSR" id="PIRSR000077-4"/>
    </source>
</evidence>
<evidence type="ECO:0000313" key="8">
    <source>
        <dbReference type="Proteomes" id="UP001061958"/>
    </source>
</evidence>
<evidence type="ECO:0000256" key="1">
    <source>
        <dbReference type="ARBA" id="ARBA00003318"/>
    </source>
</evidence>
<gene>
    <name evidence="7" type="ORF">GpartN1_g2014.t1</name>
</gene>
<comment type="function">
    <text evidence="1">Participates in various redox reactions through the reversible oxidation of its active center dithiol to a disulfide and catalyzes dithiol-disulfide exchange reactions.</text>
</comment>
<proteinExistence type="inferred from homology"/>
<feature type="site" description="Contributes to redox potential value" evidence="4">
    <location>
        <position position="33"/>
    </location>
</feature>
<sequence length="108" mass="12146">MVVKELTSKADFDHAIQADKLVVIDFYATWCGPCRMISPYLEELSSDSTLNEKGVLFYKVDVDKLADVAQEVGITAMPTFICYRKGKKVEELVGASKDRLKHMIEKNA</sequence>